<proteinExistence type="predicted"/>
<gene>
    <name evidence="2" type="ORF">MTP16_03565</name>
</gene>
<dbReference type="RefSeq" id="WP_243516016.1">
    <property type="nucleotide sequence ID" value="NZ_CP094534.1"/>
</dbReference>
<dbReference type="InterPro" id="IPR022409">
    <property type="entry name" value="PKD/Chitinase_dom"/>
</dbReference>
<reference evidence="2 3" key="1">
    <citation type="submission" date="2022-03" db="EMBL/GenBank/DDBJ databases">
        <title>Hymenobactersp. isolated from the air.</title>
        <authorList>
            <person name="Won M."/>
            <person name="Kwon S.-W."/>
        </authorList>
    </citation>
    <scope>NUCLEOTIDE SEQUENCE [LARGE SCALE GENOMIC DNA]</scope>
    <source>
        <strain evidence="2 3">KACC 22596</strain>
    </source>
</reference>
<feature type="domain" description="PKD" evidence="1">
    <location>
        <begin position="33"/>
        <end position="119"/>
    </location>
</feature>
<sequence length="278" mass="28545">MKNLRNNAVLMLLGGALLLASCDKKDTGTLAGPPPAGTFTTTSRTVGLTTEVTFTAAPNPDVYLYHWEFGDGGGTNGTGSVATGQTVTHVYTKGGTFKAQLITDGRGGQTFGTPQDVVIPSSLNVVKQYLTGGSSRTWKLDNGVVAPITVGPSDTDPVSYYGGNPAPGGLPACQADDEYTFSTANVFTYDAKAQTFVAGATGGCQAPRNVSTPFTFGDSTGPGVAQLTLASATPSPFIGVTDAPNLTYRILSISNTNMVLRAGSTAAGVVFDLKLVVK</sequence>
<evidence type="ECO:0000313" key="3">
    <source>
        <dbReference type="Proteomes" id="UP000831390"/>
    </source>
</evidence>
<dbReference type="InterPro" id="IPR013783">
    <property type="entry name" value="Ig-like_fold"/>
</dbReference>
<dbReference type="SUPFAM" id="SSF49299">
    <property type="entry name" value="PKD domain"/>
    <property type="match status" value="1"/>
</dbReference>
<dbReference type="SMART" id="SM00089">
    <property type="entry name" value="PKD"/>
    <property type="match status" value="1"/>
</dbReference>
<evidence type="ECO:0000313" key="2">
    <source>
        <dbReference type="EMBL" id="UOE34735.1"/>
    </source>
</evidence>
<accession>A0ABY4BDM5</accession>
<dbReference type="PROSITE" id="PS51257">
    <property type="entry name" value="PROKAR_LIPOPROTEIN"/>
    <property type="match status" value="1"/>
</dbReference>
<organism evidence="2 3">
    <name type="scientific">Hymenobacter monticola</name>
    <dbReference type="NCBI Taxonomy" id="1705399"/>
    <lineage>
        <taxon>Bacteria</taxon>
        <taxon>Pseudomonadati</taxon>
        <taxon>Bacteroidota</taxon>
        <taxon>Cytophagia</taxon>
        <taxon>Cytophagales</taxon>
        <taxon>Hymenobacteraceae</taxon>
        <taxon>Hymenobacter</taxon>
    </lineage>
</organism>
<dbReference type="EMBL" id="CP094534">
    <property type="protein sequence ID" value="UOE34735.1"/>
    <property type="molecule type" value="Genomic_DNA"/>
</dbReference>
<dbReference type="InterPro" id="IPR000601">
    <property type="entry name" value="PKD_dom"/>
</dbReference>
<keyword evidence="3" id="KW-1185">Reference proteome</keyword>
<dbReference type="PROSITE" id="PS50093">
    <property type="entry name" value="PKD"/>
    <property type="match status" value="1"/>
</dbReference>
<dbReference type="InterPro" id="IPR035986">
    <property type="entry name" value="PKD_dom_sf"/>
</dbReference>
<name>A0ABY4BDM5_9BACT</name>
<dbReference type="Pfam" id="PF18911">
    <property type="entry name" value="PKD_4"/>
    <property type="match status" value="1"/>
</dbReference>
<protein>
    <submittedName>
        <fullName evidence="2">PKD domain-containing protein</fullName>
    </submittedName>
</protein>
<dbReference type="Proteomes" id="UP000831390">
    <property type="component" value="Chromosome"/>
</dbReference>
<dbReference type="Gene3D" id="2.60.40.10">
    <property type="entry name" value="Immunoglobulins"/>
    <property type="match status" value="1"/>
</dbReference>
<evidence type="ECO:0000259" key="1">
    <source>
        <dbReference type="PROSITE" id="PS50093"/>
    </source>
</evidence>